<dbReference type="Gene3D" id="1.10.510.10">
    <property type="entry name" value="Transferase(Phosphotransferase) domain 1"/>
    <property type="match status" value="1"/>
</dbReference>
<dbReference type="AlphaFoldDB" id="A0A6A6UU95"/>
<evidence type="ECO:0000313" key="3">
    <source>
        <dbReference type="Proteomes" id="UP000799302"/>
    </source>
</evidence>
<dbReference type="GO" id="GO:0004672">
    <property type="term" value="F:protein kinase activity"/>
    <property type="evidence" value="ECO:0007669"/>
    <property type="project" value="InterPro"/>
</dbReference>
<feature type="domain" description="Protein kinase" evidence="1">
    <location>
        <begin position="1"/>
        <end position="153"/>
    </location>
</feature>
<sequence length="153" mass="17050">NTLREMHLLGQLKHQHVVQGVGMLLEQRECSLLMTPVAECTLHDYLRARTAVGVQAVTLKRWLGCLASGLDSIHRQHIFHFDIKPANILMYLDRNRVPRLLISDFGASVSSPNSKPAISRPRGHTPLYAAPESTTHGFQGAAFDIFSLGCVYF</sequence>
<dbReference type="InterPro" id="IPR008271">
    <property type="entry name" value="Ser/Thr_kinase_AS"/>
</dbReference>
<keyword evidence="3" id="KW-1185">Reference proteome</keyword>
<evidence type="ECO:0000313" key="2">
    <source>
        <dbReference type="EMBL" id="KAF2675001.1"/>
    </source>
</evidence>
<organism evidence="2 3">
    <name type="scientific">Microthyrium microscopicum</name>
    <dbReference type="NCBI Taxonomy" id="703497"/>
    <lineage>
        <taxon>Eukaryota</taxon>
        <taxon>Fungi</taxon>
        <taxon>Dikarya</taxon>
        <taxon>Ascomycota</taxon>
        <taxon>Pezizomycotina</taxon>
        <taxon>Dothideomycetes</taxon>
        <taxon>Dothideomycetes incertae sedis</taxon>
        <taxon>Microthyriales</taxon>
        <taxon>Microthyriaceae</taxon>
        <taxon>Microthyrium</taxon>
    </lineage>
</organism>
<dbReference type="PROSITE" id="PS50011">
    <property type="entry name" value="PROTEIN_KINASE_DOM"/>
    <property type="match status" value="1"/>
</dbReference>
<protein>
    <submittedName>
        <fullName evidence="2">Kinase-like protein</fullName>
    </submittedName>
</protein>
<feature type="non-terminal residue" evidence="2">
    <location>
        <position position="1"/>
    </location>
</feature>
<dbReference type="SUPFAM" id="SSF56112">
    <property type="entry name" value="Protein kinase-like (PK-like)"/>
    <property type="match status" value="1"/>
</dbReference>
<dbReference type="Proteomes" id="UP000799302">
    <property type="component" value="Unassembled WGS sequence"/>
</dbReference>
<dbReference type="PROSITE" id="PS00108">
    <property type="entry name" value="PROTEIN_KINASE_ST"/>
    <property type="match status" value="1"/>
</dbReference>
<gene>
    <name evidence="2" type="ORF">BT63DRAFT_360217</name>
</gene>
<dbReference type="InterPro" id="IPR052751">
    <property type="entry name" value="Plant_MAPKKK"/>
</dbReference>
<name>A0A6A6UU95_9PEZI</name>
<dbReference type="InterPro" id="IPR011009">
    <property type="entry name" value="Kinase-like_dom_sf"/>
</dbReference>
<dbReference type="EMBL" id="MU004230">
    <property type="protein sequence ID" value="KAF2675001.1"/>
    <property type="molecule type" value="Genomic_DNA"/>
</dbReference>
<dbReference type="GO" id="GO:0007165">
    <property type="term" value="P:signal transduction"/>
    <property type="evidence" value="ECO:0007669"/>
    <property type="project" value="TreeGrafter"/>
</dbReference>
<proteinExistence type="predicted"/>
<dbReference type="GO" id="GO:0005524">
    <property type="term" value="F:ATP binding"/>
    <property type="evidence" value="ECO:0007669"/>
    <property type="project" value="InterPro"/>
</dbReference>
<dbReference type="OrthoDB" id="4062651at2759"/>
<dbReference type="PANTHER" id="PTHR48011:SF18">
    <property type="entry name" value="MITOGEN-ACTIVATED PROTEIN KINASE KINASE KINASE 19-RELATED"/>
    <property type="match status" value="1"/>
</dbReference>
<dbReference type="InterPro" id="IPR000719">
    <property type="entry name" value="Prot_kinase_dom"/>
</dbReference>
<keyword evidence="2" id="KW-0808">Transferase</keyword>
<evidence type="ECO:0000259" key="1">
    <source>
        <dbReference type="PROSITE" id="PS50011"/>
    </source>
</evidence>
<feature type="non-terminal residue" evidence="2">
    <location>
        <position position="153"/>
    </location>
</feature>
<accession>A0A6A6UU95</accession>
<reference evidence="2" key="1">
    <citation type="journal article" date="2020" name="Stud. Mycol.">
        <title>101 Dothideomycetes genomes: a test case for predicting lifestyles and emergence of pathogens.</title>
        <authorList>
            <person name="Haridas S."/>
            <person name="Albert R."/>
            <person name="Binder M."/>
            <person name="Bloem J."/>
            <person name="Labutti K."/>
            <person name="Salamov A."/>
            <person name="Andreopoulos B."/>
            <person name="Baker S."/>
            <person name="Barry K."/>
            <person name="Bills G."/>
            <person name="Bluhm B."/>
            <person name="Cannon C."/>
            <person name="Castanera R."/>
            <person name="Culley D."/>
            <person name="Daum C."/>
            <person name="Ezra D."/>
            <person name="Gonzalez J."/>
            <person name="Henrissat B."/>
            <person name="Kuo A."/>
            <person name="Liang C."/>
            <person name="Lipzen A."/>
            <person name="Lutzoni F."/>
            <person name="Magnuson J."/>
            <person name="Mondo S."/>
            <person name="Nolan M."/>
            <person name="Ohm R."/>
            <person name="Pangilinan J."/>
            <person name="Park H.-J."/>
            <person name="Ramirez L."/>
            <person name="Alfaro M."/>
            <person name="Sun H."/>
            <person name="Tritt A."/>
            <person name="Yoshinaga Y."/>
            <person name="Zwiers L.-H."/>
            <person name="Turgeon B."/>
            <person name="Goodwin S."/>
            <person name="Spatafora J."/>
            <person name="Crous P."/>
            <person name="Grigoriev I."/>
        </authorList>
    </citation>
    <scope>NUCLEOTIDE SEQUENCE</scope>
    <source>
        <strain evidence="2">CBS 115976</strain>
    </source>
</reference>
<keyword evidence="2" id="KW-0418">Kinase</keyword>
<dbReference type="PANTHER" id="PTHR48011">
    <property type="entry name" value="CCR4-NOT TRANSCRIPTIONAL COMPLEX SUBUNIT CAF120-RELATED"/>
    <property type="match status" value="1"/>
</dbReference>
<dbReference type="Pfam" id="PF00069">
    <property type="entry name" value="Pkinase"/>
    <property type="match status" value="1"/>
</dbReference>
<dbReference type="SMART" id="SM00220">
    <property type="entry name" value="S_TKc"/>
    <property type="match status" value="1"/>
</dbReference>
<dbReference type="CDD" id="cd00180">
    <property type="entry name" value="PKc"/>
    <property type="match status" value="1"/>
</dbReference>